<dbReference type="InterPro" id="IPR050508">
    <property type="entry name" value="Methyltransf_Superfamily"/>
</dbReference>
<name>A0A370DFM9_9GAMM</name>
<keyword evidence="2" id="KW-0489">Methyltransferase</keyword>
<comment type="caution">
    <text evidence="2">The sequence shown here is derived from an EMBL/GenBank/DDBJ whole genome shotgun (WGS) entry which is preliminary data.</text>
</comment>
<dbReference type="SUPFAM" id="SSF53335">
    <property type="entry name" value="S-adenosyl-L-methionine-dependent methyltransferases"/>
    <property type="match status" value="1"/>
</dbReference>
<dbReference type="Pfam" id="PF08241">
    <property type="entry name" value="Methyltransf_11"/>
    <property type="match status" value="1"/>
</dbReference>
<dbReference type="InterPro" id="IPR013216">
    <property type="entry name" value="Methyltransf_11"/>
</dbReference>
<proteinExistence type="predicted"/>
<gene>
    <name evidence="2" type="ORF">DIZ78_15315</name>
</gene>
<reference evidence="2 3" key="1">
    <citation type="journal article" date="2018" name="ISME J.">
        <title>Endosymbiont genomes yield clues of tubeworm success.</title>
        <authorList>
            <person name="Li Y."/>
            <person name="Liles M.R."/>
            <person name="Halanych K.M."/>
        </authorList>
    </citation>
    <scope>NUCLEOTIDE SEQUENCE [LARGE SCALE GENOMIC DNA]</scope>
    <source>
        <strain evidence="2">A1462</strain>
    </source>
</reference>
<evidence type="ECO:0000259" key="1">
    <source>
        <dbReference type="Pfam" id="PF08241"/>
    </source>
</evidence>
<evidence type="ECO:0000313" key="2">
    <source>
        <dbReference type="EMBL" id="RDH83360.1"/>
    </source>
</evidence>
<dbReference type="Proteomes" id="UP000254771">
    <property type="component" value="Unassembled WGS sequence"/>
</dbReference>
<dbReference type="AlphaFoldDB" id="A0A370DFM9"/>
<dbReference type="PANTHER" id="PTHR42912:SF93">
    <property type="entry name" value="N6-ADENOSINE-METHYLTRANSFERASE TMT1A"/>
    <property type="match status" value="1"/>
</dbReference>
<evidence type="ECO:0000313" key="3">
    <source>
        <dbReference type="Proteomes" id="UP000254771"/>
    </source>
</evidence>
<dbReference type="PANTHER" id="PTHR42912">
    <property type="entry name" value="METHYLTRANSFERASE"/>
    <property type="match status" value="1"/>
</dbReference>
<dbReference type="EMBL" id="QFXE01000020">
    <property type="protein sequence ID" value="RDH83360.1"/>
    <property type="molecule type" value="Genomic_DNA"/>
</dbReference>
<organism evidence="2 3">
    <name type="scientific">endosymbiont of Escarpia spicata</name>
    <dbReference type="NCBI Taxonomy" id="2200908"/>
    <lineage>
        <taxon>Bacteria</taxon>
        <taxon>Pseudomonadati</taxon>
        <taxon>Pseudomonadota</taxon>
        <taxon>Gammaproteobacteria</taxon>
        <taxon>sulfur-oxidizing symbionts</taxon>
    </lineage>
</organism>
<accession>A0A370DFM9</accession>
<keyword evidence="2" id="KW-0808">Transferase</keyword>
<keyword evidence="3" id="KW-1185">Reference proteome</keyword>
<dbReference type="InterPro" id="IPR029063">
    <property type="entry name" value="SAM-dependent_MTases_sf"/>
</dbReference>
<sequence length="236" mass="26873">MSDMESNRKETQRILDTYQKRIDNKLFDKYSLFYPGELYMLQHREEDILSMLRSAGCTDLSESRILEVGCGRGIRLADWLRWGAQQANLTGLDLMPAFIDAAKAYLPAAELIVGGGDAIPYPDNSFDIVVQQTVFTSINDSGLRQAIANEMMRTLKPGGLILWYDFRYPNPKNKDVWPVGKKEIKLLFDGCNCRVKSVTLAPPLTRRAAKLSFTLCRLLERVPLLRTHYLALIRKP</sequence>
<dbReference type="GO" id="GO:0008757">
    <property type="term" value="F:S-adenosylmethionine-dependent methyltransferase activity"/>
    <property type="evidence" value="ECO:0007669"/>
    <property type="project" value="InterPro"/>
</dbReference>
<dbReference type="Gene3D" id="3.40.50.150">
    <property type="entry name" value="Vaccinia Virus protein VP39"/>
    <property type="match status" value="1"/>
</dbReference>
<feature type="domain" description="Methyltransferase type 11" evidence="1">
    <location>
        <begin position="66"/>
        <end position="162"/>
    </location>
</feature>
<protein>
    <submittedName>
        <fullName evidence="2">SAM-dependent methyltransferase</fullName>
    </submittedName>
</protein>
<dbReference type="CDD" id="cd02440">
    <property type="entry name" value="AdoMet_MTases"/>
    <property type="match status" value="1"/>
</dbReference>
<dbReference type="GO" id="GO:0032259">
    <property type="term" value="P:methylation"/>
    <property type="evidence" value="ECO:0007669"/>
    <property type="project" value="UniProtKB-KW"/>
</dbReference>